<dbReference type="AlphaFoldDB" id="A0A0R3T9C6"/>
<proteinExistence type="predicted"/>
<sequence length="73" mass="7659">LVASCPSLSSISSPKCKPLPTRTRTLSLTAPSPEAMRVWVDALFTCAGAYLCLPNTALSNQGRDESTKDASSS</sequence>
<evidence type="ECO:0000313" key="1">
    <source>
        <dbReference type="WBParaSite" id="HNAJ_0000366501-mRNA-1"/>
    </source>
</evidence>
<dbReference type="SUPFAM" id="SSF50729">
    <property type="entry name" value="PH domain-like"/>
    <property type="match status" value="1"/>
</dbReference>
<reference evidence="1" key="1">
    <citation type="submission" date="2017-02" db="UniProtKB">
        <authorList>
            <consortium name="WormBaseParasite"/>
        </authorList>
    </citation>
    <scope>IDENTIFICATION</scope>
</reference>
<accession>A0A0R3T9C6</accession>
<name>A0A0R3T9C6_RODNA</name>
<dbReference type="WBParaSite" id="HNAJ_0000366501-mRNA-1">
    <property type="protein sequence ID" value="HNAJ_0000366501-mRNA-1"/>
    <property type="gene ID" value="HNAJ_0000366501"/>
</dbReference>
<organism evidence="1">
    <name type="scientific">Rodentolepis nana</name>
    <name type="common">Dwarf tapeworm</name>
    <name type="synonym">Hymenolepis nana</name>
    <dbReference type="NCBI Taxonomy" id="102285"/>
    <lineage>
        <taxon>Eukaryota</taxon>
        <taxon>Metazoa</taxon>
        <taxon>Spiralia</taxon>
        <taxon>Lophotrochozoa</taxon>
        <taxon>Platyhelminthes</taxon>
        <taxon>Cestoda</taxon>
        <taxon>Eucestoda</taxon>
        <taxon>Cyclophyllidea</taxon>
        <taxon>Hymenolepididae</taxon>
        <taxon>Rodentolepis</taxon>
    </lineage>
</organism>
<protein>
    <submittedName>
        <fullName evidence="1">PH domain-containing protein</fullName>
    </submittedName>
</protein>